<dbReference type="SUPFAM" id="SSF54211">
    <property type="entry name" value="Ribosomal protein S5 domain 2-like"/>
    <property type="match status" value="1"/>
</dbReference>
<dbReference type="Pfam" id="PF03719">
    <property type="entry name" value="Ribosomal_S5_C"/>
    <property type="match status" value="1"/>
</dbReference>
<keyword evidence="2" id="KW-0699">rRNA-binding</keyword>
<dbReference type="GO" id="GO:0019843">
    <property type="term" value="F:rRNA binding"/>
    <property type="evidence" value="ECO:0007669"/>
    <property type="project" value="UniProtKB-KW"/>
</dbReference>
<dbReference type="InterPro" id="IPR005324">
    <property type="entry name" value="Ribosomal_uS5_C"/>
</dbReference>
<evidence type="ECO:0000256" key="8">
    <source>
        <dbReference type="PROSITE-ProRule" id="PRU00268"/>
    </source>
</evidence>
<dbReference type="GO" id="GO:0015935">
    <property type="term" value="C:small ribosomal subunit"/>
    <property type="evidence" value="ECO:0007669"/>
    <property type="project" value="InterPro"/>
</dbReference>
<dbReference type="PROSITE" id="PS50881">
    <property type="entry name" value="S5_DSRBD"/>
    <property type="match status" value="1"/>
</dbReference>
<dbReference type="InterPro" id="IPR000851">
    <property type="entry name" value="Ribosomal_uS5"/>
</dbReference>
<dbReference type="Pfam" id="PF00333">
    <property type="entry name" value="Ribosomal_S5"/>
    <property type="match status" value="1"/>
</dbReference>
<comment type="caution">
    <text evidence="11">The sequence shown here is derived from an EMBL/GenBank/DDBJ whole genome shotgun (WGS) entry which is preliminary data.</text>
</comment>
<evidence type="ECO:0000313" key="11">
    <source>
        <dbReference type="EMBL" id="PIV25678.1"/>
    </source>
</evidence>
<comment type="similarity">
    <text evidence="1 9">Belongs to the universal ribosomal protein uS5 family.</text>
</comment>
<dbReference type="PANTHER" id="PTHR48277">
    <property type="entry name" value="MITOCHONDRIAL RIBOSOMAL PROTEIN S5"/>
    <property type="match status" value="1"/>
</dbReference>
<dbReference type="PROSITE" id="PS00585">
    <property type="entry name" value="RIBOSOMAL_S5"/>
    <property type="match status" value="1"/>
</dbReference>
<dbReference type="AlphaFoldDB" id="A0A2M7CJ69"/>
<protein>
    <recommendedName>
        <fullName evidence="6">Small ribosomal subunit protein uS5</fullName>
    </recommendedName>
    <alternativeName>
        <fullName evidence="7">30S ribosomal protein S5</fullName>
    </alternativeName>
</protein>
<evidence type="ECO:0000256" key="9">
    <source>
        <dbReference type="RuleBase" id="RU003823"/>
    </source>
</evidence>
<evidence type="ECO:0000256" key="1">
    <source>
        <dbReference type="ARBA" id="ARBA00008945"/>
    </source>
</evidence>
<dbReference type="Gene3D" id="3.30.160.20">
    <property type="match status" value="1"/>
</dbReference>
<dbReference type="GO" id="GO:0003735">
    <property type="term" value="F:structural constituent of ribosome"/>
    <property type="evidence" value="ECO:0007669"/>
    <property type="project" value="UniProtKB-UniRule"/>
</dbReference>
<dbReference type="InterPro" id="IPR013810">
    <property type="entry name" value="Ribosomal_uS5_N"/>
</dbReference>
<dbReference type="Proteomes" id="UP000229966">
    <property type="component" value="Unassembled WGS sequence"/>
</dbReference>
<reference evidence="12" key="1">
    <citation type="submission" date="2017-09" db="EMBL/GenBank/DDBJ databases">
        <title>Depth-based differentiation of microbial function through sediment-hosted aquifers and enrichment of novel symbionts in the deep terrestrial subsurface.</title>
        <authorList>
            <person name="Probst A.J."/>
            <person name="Ladd B."/>
            <person name="Jarett J.K."/>
            <person name="Geller-Mcgrath D.E."/>
            <person name="Sieber C.M.K."/>
            <person name="Emerson J.B."/>
            <person name="Anantharaman K."/>
            <person name="Thomas B.C."/>
            <person name="Malmstrom R."/>
            <person name="Stieglmeier M."/>
            <person name="Klingl A."/>
            <person name="Woyke T."/>
            <person name="Ryan C.M."/>
            <person name="Banfield J.F."/>
        </authorList>
    </citation>
    <scope>NUCLEOTIDE SEQUENCE [LARGE SCALE GENOMIC DNA]</scope>
</reference>
<keyword evidence="5 8" id="KW-0687">Ribonucleoprotein</keyword>
<dbReference type="EMBL" id="PEUM01000011">
    <property type="protein sequence ID" value="PIV25678.1"/>
    <property type="molecule type" value="Genomic_DNA"/>
</dbReference>
<evidence type="ECO:0000256" key="7">
    <source>
        <dbReference type="ARBA" id="ARBA00035519"/>
    </source>
</evidence>
<organism evidence="11 12">
    <name type="scientific">Candidatus Berkelbacteria bacterium CG03_land_8_20_14_0_80_40_36</name>
    <dbReference type="NCBI Taxonomy" id="1974509"/>
    <lineage>
        <taxon>Bacteria</taxon>
        <taxon>Candidatus Berkelbacteria</taxon>
    </lineage>
</organism>
<dbReference type="GO" id="GO:0005737">
    <property type="term" value="C:cytoplasm"/>
    <property type="evidence" value="ECO:0007669"/>
    <property type="project" value="UniProtKB-ARBA"/>
</dbReference>
<dbReference type="NCBIfam" id="TIGR01021">
    <property type="entry name" value="rpsE_bact"/>
    <property type="match status" value="1"/>
</dbReference>
<evidence type="ECO:0000256" key="3">
    <source>
        <dbReference type="ARBA" id="ARBA00022884"/>
    </source>
</evidence>
<keyword evidence="4 8" id="KW-0689">Ribosomal protein</keyword>
<accession>A0A2M7CJ69</accession>
<name>A0A2M7CJ69_9BACT</name>
<sequence>MADYNQKKTEYDEKVVEISRVSRTMKGGRRISFRALVVIGDRHGKVGFGLGKGKEVSVAIDKAKARAKKKIVKVEIVNNTIPRPVTLKFNSAKIILKPAPIGTSIIAGGSIRAVVELAGIKNIVAKIIGSSNKINNAKATILALRKVSK</sequence>
<evidence type="ECO:0000259" key="10">
    <source>
        <dbReference type="PROSITE" id="PS50881"/>
    </source>
</evidence>
<dbReference type="Gene3D" id="3.30.230.10">
    <property type="match status" value="1"/>
</dbReference>
<dbReference type="InterPro" id="IPR020568">
    <property type="entry name" value="Ribosomal_Su5_D2-typ_SF"/>
</dbReference>
<dbReference type="InterPro" id="IPR005712">
    <property type="entry name" value="Ribosomal_uS5_bac-type"/>
</dbReference>
<proteinExistence type="inferred from homology"/>
<dbReference type="PANTHER" id="PTHR48277:SF1">
    <property type="entry name" value="MITOCHONDRIAL RIBOSOMAL PROTEIN S5"/>
    <property type="match status" value="1"/>
</dbReference>
<dbReference type="InterPro" id="IPR018192">
    <property type="entry name" value="Ribosomal_uS5_N_CS"/>
</dbReference>
<evidence type="ECO:0000313" key="12">
    <source>
        <dbReference type="Proteomes" id="UP000229966"/>
    </source>
</evidence>
<gene>
    <name evidence="11" type="ORF">COS38_00475</name>
</gene>
<keyword evidence="3" id="KW-0694">RNA-binding</keyword>
<feature type="domain" description="S5 DRBM" evidence="10">
    <location>
        <begin position="11"/>
        <end position="74"/>
    </location>
</feature>
<dbReference type="GO" id="GO:0006412">
    <property type="term" value="P:translation"/>
    <property type="evidence" value="ECO:0007669"/>
    <property type="project" value="InterPro"/>
</dbReference>
<dbReference type="SUPFAM" id="SSF54768">
    <property type="entry name" value="dsRNA-binding domain-like"/>
    <property type="match status" value="1"/>
</dbReference>
<evidence type="ECO:0000256" key="2">
    <source>
        <dbReference type="ARBA" id="ARBA00022730"/>
    </source>
</evidence>
<evidence type="ECO:0000256" key="6">
    <source>
        <dbReference type="ARBA" id="ARBA00035255"/>
    </source>
</evidence>
<dbReference type="FunFam" id="3.30.230.10:FF:000002">
    <property type="entry name" value="30S ribosomal protein S5"/>
    <property type="match status" value="1"/>
</dbReference>
<dbReference type="InterPro" id="IPR014721">
    <property type="entry name" value="Ribsml_uS5_D2-typ_fold_subgr"/>
</dbReference>
<evidence type="ECO:0000256" key="4">
    <source>
        <dbReference type="ARBA" id="ARBA00022980"/>
    </source>
</evidence>
<evidence type="ECO:0000256" key="5">
    <source>
        <dbReference type="ARBA" id="ARBA00023274"/>
    </source>
</evidence>